<evidence type="ECO:0008006" key="5">
    <source>
        <dbReference type="Google" id="ProtNLM"/>
    </source>
</evidence>
<feature type="chain" id="PRO_5041422804" description="Alpha-1,3-mannosyltransferase CMT1" evidence="2">
    <location>
        <begin position="25"/>
        <end position="426"/>
    </location>
</feature>
<proteinExistence type="predicted"/>
<organism evidence="3 4">
    <name type="scientific">Ramalina farinacea</name>
    <dbReference type="NCBI Taxonomy" id="258253"/>
    <lineage>
        <taxon>Eukaryota</taxon>
        <taxon>Fungi</taxon>
        <taxon>Dikarya</taxon>
        <taxon>Ascomycota</taxon>
        <taxon>Pezizomycotina</taxon>
        <taxon>Lecanoromycetes</taxon>
        <taxon>OSLEUM clade</taxon>
        <taxon>Lecanoromycetidae</taxon>
        <taxon>Lecanorales</taxon>
        <taxon>Lecanorineae</taxon>
        <taxon>Ramalinaceae</taxon>
        <taxon>Ramalina</taxon>
    </lineage>
</organism>
<dbReference type="EMBL" id="JAPUFD010000009">
    <property type="protein sequence ID" value="MDI1489290.1"/>
    <property type="molecule type" value="Genomic_DNA"/>
</dbReference>
<name>A0AA43QRZ5_9LECA</name>
<keyword evidence="2" id="KW-0732">Signal</keyword>
<dbReference type="PANTHER" id="PTHR34144:SF5">
    <property type="entry name" value="ALPHA-1,3-MANNOSYLTRANSFERASE CMT1"/>
    <property type="match status" value="1"/>
</dbReference>
<dbReference type="Proteomes" id="UP001161017">
    <property type="component" value="Unassembled WGS sequence"/>
</dbReference>
<dbReference type="Pfam" id="PF11735">
    <property type="entry name" value="CAP59_mtransfer"/>
    <property type="match status" value="1"/>
</dbReference>
<reference evidence="3" key="1">
    <citation type="journal article" date="2023" name="Genome Biol. Evol.">
        <title>First Whole Genome Sequence and Flow Cytometry Genome Size Data for the Lichen-Forming Fungus Ramalina farinacea (Ascomycota).</title>
        <authorList>
            <person name="Llewellyn T."/>
            <person name="Mian S."/>
            <person name="Hill R."/>
            <person name="Leitch I.J."/>
            <person name="Gaya E."/>
        </authorList>
    </citation>
    <scope>NUCLEOTIDE SEQUENCE</scope>
    <source>
        <strain evidence="3">LIQ254RAFAR</strain>
    </source>
</reference>
<keyword evidence="4" id="KW-1185">Reference proteome</keyword>
<feature type="signal peptide" evidence="2">
    <location>
        <begin position="1"/>
        <end position="24"/>
    </location>
</feature>
<dbReference type="InterPro" id="IPR021047">
    <property type="entry name" value="Mannosyltransferase_CMT1"/>
</dbReference>
<evidence type="ECO:0000313" key="4">
    <source>
        <dbReference type="Proteomes" id="UP001161017"/>
    </source>
</evidence>
<sequence>MVKGIRVVLIFIGGLTVWNQSTRSDGRTVAFQDPNRWAKKANASNLALAGHYAQEIMAPDPTNHLGCREPDIDRYGYLRKDIVVNPSHQRDFTVTQRKHFFALDLTQCVDRIRPLMSAIIQSMQLLGPENCALSIVEGRSTDGTFEVLQTLREKVEAMGASFYLATNEANPTKAGDDDKKARVAILAELRNQALAPLLDSPAQYAPDTTILFLNDVAPCAEDILELLHQRIQQKADMTCAMDWTYVGPHPSFYDVWISRGMTGDTFFDLPPSGSYDNHWDLFWNDRPAQNHFYNHKPFQVFSCWNGLVALSAEPFVNGGLRFRGSKPEECVQGEPQILAKDLWKMGHGKIAVVPSVNLAYDVESAQKVKEAKGYVSDWARDGSSQQIEWEPKPPAKVKCMPTPKDQHWLPWDESLDSSDESRVDLR</sequence>
<comment type="caution">
    <text evidence="3">The sequence shown here is derived from an EMBL/GenBank/DDBJ whole genome shotgun (WGS) entry which is preliminary data.</text>
</comment>
<dbReference type="PANTHER" id="PTHR34144">
    <property type="entry name" value="CHROMOSOME 8, WHOLE GENOME SHOTGUN SEQUENCE"/>
    <property type="match status" value="1"/>
</dbReference>
<evidence type="ECO:0000256" key="2">
    <source>
        <dbReference type="SAM" id="SignalP"/>
    </source>
</evidence>
<feature type="region of interest" description="Disordered" evidence="1">
    <location>
        <begin position="383"/>
        <end position="426"/>
    </location>
</feature>
<accession>A0AA43QRZ5</accession>
<dbReference type="AlphaFoldDB" id="A0AA43QRZ5"/>
<evidence type="ECO:0000256" key="1">
    <source>
        <dbReference type="SAM" id="MobiDB-lite"/>
    </source>
</evidence>
<gene>
    <name evidence="3" type="ORF">OHK93_008568</name>
</gene>
<protein>
    <recommendedName>
        <fullName evidence="5">Alpha-1,3-mannosyltransferase CMT1</fullName>
    </recommendedName>
</protein>
<evidence type="ECO:0000313" key="3">
    <source>
        <dbReference type="EMBL" id="MDI1489290.1"/>
    </source>
</evidence>